<evidence type="ECO:0000313" key="2">
    <source>
        <dbReference type="Proteomes" id="UP000001640"/>
    </source>
</evidence>
<dbReference type="GeneID" id="96901162"/>
<accession>G0V885</accession>
<dbReference type="EMBL" id="HE576752">
    <property type="protein sequence ID" value="CCC67683.1"/>
    <property type="molecule type" value="Genomic_DNA"/>
</dbReference>
<dbReference type="Proteomes" id="UP000001640">
    <property type="component" value="Chromosome 1"/>
</dbReference>
<dbReference type="InParanoid" id="G0V885"/>
<organism evidence="1 2">
    <name type="scientific">Naumovozyma castellii</name>
    <name type="common">Yeast</name>
    <name type="synonym">Saccharomyces castellii</name>
    <dbReference type="NCBI Taxonomy" id="27288"/>
    <lineage>
        <taxon>Eukaryota</taxon>
        <taxon>Fungi</taxon>
        <taxon>Dikarya</taxon>
        <taxon>Ascomycota</taxon>
        <taxon>Saccharomycotina</taxon>
        <taxon>Saccharomycetes</taxon>
        <taxon>Saccharomycetales</taxon>
        <taxon>Saccharomycetaceae</taxon>
        <taxon>Naumovozyma</taxon>
    </lineage>
</organism>
<keyword evidence="2" id="KW-1185">Reference proteome</keyword>
<gene>
    <name evidence="1" type="primary">NCAS0A11250</name>
    <name evidence="1" type="ordered locus">NCAS_0A11250</name>
</gene>
<evidence type="ECO:0000313" key="1">
    <source>
        <dbReference type="EMBL" id="CCC67683.1"/>
    </source>
</evidence>
<dbReference type="HOGENOM" id="CLU_847561_0_0_1"/>
<sequence length="328" mass="38569">MAVGSLTPDPIQERLEDEDIFSFDEELVQLRDAAIRQKRYRPYFKCLEEYNGDIRKLFKETEEMQEKVNSVTDVGVSQLLDLKDNIILKSRRIQFKEEKHYVYDSERSDCTSVESSSHGLKKIFKFWNRRGKKEIVIISQTSKCFGHNTDEYTSSTGNSSSPYSINNAVNFQNDCLVQSERKDKWLEMEKHHGGGNLDYSYPFIMHESPPKLSINFYKDVVKKNEVDIPESVLSEPIIDIKEAIHLKYRMLSPLKKPFKKVLTVPSMEILQEQQNRGRKHFRGSFTEVYENYYTKKACTEKEGRFREFFNLGLFITKRNKEESEESLQ</sequence>
<dbReference type="AlphaFoldDB" id="G0V885"/>
<name>G0V885_NAUCA</name>
<dbReference type="KEGG" id="ncs:NCAS_0A11250"/>
<proteinExistence type="predicted"/>
<dbReference type="RefSeq" id="XP_003674064.1">
    <property type="nucleotide sequence ID" value="XM_003674016.1"/>
</dbReference>
<reference key="2">
    <citation type="submission" date="2011-08" db="EMBL/GenBank/DDBJ databases">
        <title>Genome sequence of Naumovozyma castellii.</title>
        <authorList>
            <person name="Gordon J.L."/>
            <person name="Armisen D."/>
            <person name="Proux-Wera E."/>
            <person name="OhEigeartaigh S.S."/>
            <person name="Byrne K.P."/>
            <person name="Wolfe K.H."/>
        </authorList>
    </citation>
    <scope>NUCLEOTIDE SEQUENCE</scope>
    <source>
        <strain>Type strain:CBS 4309</strain>
    </source>
</reference>
<reference evidence="1 2" key="1">
    <citation type="journal article" date="2011" name="Proc. Natl. Acad. Sci. U.S.A.">
        <title>Evolutionary erosion of yeast sex chromosomes by mating-type switching accidents.</title>
        <authorList>
            <person name="Gordon J.L."/>
            <person name="Armisen D."/>
            <person name="Proux-Wera E."/>
            <person name="Oheigeartaigh S.S."/>
            <person name="Byrne K.P."/>
            <person name="Wolfe K.H."/>
        </authorList>
    </citation>
    <scope>NUCLEOTIDE SEQUENCE [LARGE SCALE GENOMIC DNA]</scope>
    <source>
        <strain evidence="2">ATCC 76901 / BCRC 22586 / CBS 4309 / NBRC 1992 / NRRL Y-12630</strain>
    </source>
</reference>
<protein>
    <submittedName>
        <fullName evidence="1">Uncharacterized protein</fullName>
    </submittedName>
</protein>